<keyword evidence="4" id="KW-0809">Transit peptide</keyword>
<dbReference type="SUPFAM" id="SSF56112">
    <property type="entry name" value="Protein kinase-like (PK-like)"/>
    <property type="match status" value="1"/>
</dbReference>
<protein>
    <recommendedName>
        <fullName evidence="3">Altered inheritance of mitochondria protein 9, mitochondrial</fullName>
    </recommendedName>
    <alternativeName>
        <fullName evidence="6">Found in mitochondrial proteome protein 29</fullName>
    </alternativeName>
</protein>
<dbReference type="EMBL" id="CP014501">
    <property type="protein sequence ID" value="ANB12174.1"/>
    <property type="molecule type" value="Genomic_DNA"/>
</dbReference>
<gene>
    <name evidence="7" type="primary">AIM9</name>
    <name evidence="7" type="ORF">AWJ20_412</name>
</gene>
<dbReference type="RefSeq" id="XP_018734651.1">
    <property type="nucleotide sequence ID" value="XM_018881177.1"/>
</dbReference>
<dbReference type="OrthoDB" id="2968323at2759"/>
<dbReference type="PANTHER" id="PTHR36091">
    <property type="entry name" value="ALTERED INHERITANCE OF MITOCHONDRIA PROTEIN 9, MITOCHONDRIAL"/>
    <property type="match status" value="1"/>
</dbReference>
<comment type="similarity">
    <text evidence="2">Belongs to the AIM9 family.</text>
</comment>
<dbReference type="PANTHER" id="PTHR36091:SF1">
    <property type="entry name" value="ALTERED INHERITANCE OF MITOCHONDRIA PROTEIN 9, MITOCHONDRIAL"/>
    <property type="match status" value="1"/>
</dbReference>
<evidence type="ECO:0000256" key="3">
    <source>
        <dbReference type="ARBA" id="ARBA00016197"/>
    </source>
</evidence>
<keyword evidence="8" id="KW-1185">Reference proteome</keyword>
<dbReference type="GO" id="GO:0005739">
    <property type="term" value="C:mitochondrion"/>
    <property type="evidence" value="ECO:0007669"/>
    <property type="project" value="UniProtKB-SubCell"/>
</dbReference>
<evidence type="ECO:0000256" key="6">
    <source>
        <dbReference type="ARBA" id="ARBA00031849"/>
    </source>
</evidence>
<dbReference type="InterPro" id="IPR051035">
    <property type="entry name" value="Mito_inheritance_9"/>
</dbReference>
<dbReference type="Proteomes" id="UP000189580">
    <property type="component" value="Chromosome a"/>
</dbReference>
<sequence length="571" mass="65384">MLRNRAVLSGLRSGRSGSVASASLWARQLSSSAVRRNEEDILKVSLNDSDLNSVDTKNFFKYTWGRWLVDDEKQRAARETKFSLRGLADVLREKVDYLQKSPSNAELQIKTIAPYHEGKHNKIYRVDLVDGRSYALRIPYSIGFPEYRKARMQSEVATMDFLKKKHNVLMPSVVSWSPTKDNRLQSEYQIMDFVSGDSLMKQWHPGSSDIKAKSSIIKPVVDLFGQIAETKFNKYGSLYFTEDVASEYQSDLPYEGETDPDLVDRYRIGPTVEGRFWKGKTAASAAEFRGPWTSINDYLGDLGNAQIAYVQELLADPSTAENVEFKTDLEKALATFERFARTSQVLFDAEAEELSPEITAPRLHDPDLNPINIIHRTDPVKSYLLDLEGTSIRPFLLHGAPTFVKHKGPKIFKKEDIPDYETLSDADKRAVDHFIVMTQNQFAFEFLLKQTKPELFPAFSPTIKRRQELVQTAHNTLVPSKDYIDLDYDILRLAQEWQFLTLDRPFPVEYTQAQLDAYVQDMDAWSKHVLNNPFLETRGWVPINLFEQLLGEGTLVRKDNGNYEFARPFSV</sequence>
<reference evidence="7 8" key="1">
    <citation type="submission" date="2016-02" db="EMBL/GenBank/DDBJ databases">
        <title>Complete genome sequence and transcriptome regulation of the pentose utilising yeast Sugiyamaella lignohabitans.</title>
        <authorList>
            <person name="Bellasio M."/>
            <person name="Peymann A."/>
            <person name="Valli M."/>
            <person name="Sipitzky M."/>
            <person name="Graf A."/>
            <person name="Sauer M."/>
            <person name="Marx H."/>
            <person name="Mattanovich D."/>
        </authorList>
    </citation>
    <scope>NUCLEOTIDE SEQUENCE [LARGE SCALE GENOMIC DNA]</scope>
    <source>
        <strain evidence="7 8">CBS 10342</strain>
    </source>
</reference>
<keyword evidence="5" id="KW-0496">Mitochondrion</keyword>
<dbReference type="AlphaFoldDB" id="A0A167CW59"/>
<organism evidence="7 8">
    <name type="scientific">Sugiyamaella lignohabitans</name>
    <dbReference type="NCBI Taxonomy" id="796027"/>
    <lineage>
        <taxon>Eukaryota</taxon>
        <taxon>Fungi</taxon>
        <taxon>Dikarya</taxon>
        <taxon>Ascomycota</taxon>
        <taxon>Saccharomycotina</taxon>
        <taxon>Dipodascomycetes</taxon>
        <taxon>Dipodascales</taxon>
        <taxon>Trichomonascaceae</taxon>
        <taxon>Sugiyamaella</taxon>
    </lineage>
</organism>
<evidence type="ECO:0000313" key="8">
    <source>
        <dbReference type="Proteomes" id="UP000189580"/>
    </source>
</evidence>
<evidence type="ECO:0000313" key="7">
    <source>
        <dbReference type="EMBL" id="ANB12174.1"/>
    </source>
</evidence>
<evidence type="ECO:0000256" key="4">
    <source>
        <dbReference type="ARBA" id="ARBA00022946"/>
    </source>
</evidence>
<comment type="subcellular location">
    <subcellularLocation>
        <location evidence="1">Mitochondrion</location>
    </subcellularLocation>
</comment>
<dbReference type="KEGG" id="slb:AWJ20_412"/>
<dbReference type="InterPro" id="IPR011009">
    <property type="entry name" value="Kinase-like_dom_sf"/>
</dbReference>
<accession>A0A167CW59</accession>
<dbReference type="GeneID" id="30036217"/>
<proteinExistence type="inferred from homology"/>
<evidence type="ECO:0000256" key="1">
    <source>
        <dbReference type="ARBA" id="ARBA00004173"/>
    </source>
</evidence>
<evidence type="ECO:0000256" key="2">
    <source>
        <dbReference type="ARBA" id="ARBA00005543"/>
    </source>
</evidence>
<name>A0A167CW59_9ASCO</name>
<evidence type="ECO:0000256" key="5">
    <source>
        <dbReference type="ARBA" id="ARBA00023128"/>
    </source>
</evidence>